<organism evidence="2 3">
    <name type="scientific">Solanum bulbocastanum</name>
    <name type="common">Wild potato</name>
    <dbReference type="NCBI Taxonomy" id="147425"/>
    <lineage>
        <taxon>Eukaryota</taxon>
        <taxon>Viridiplantae</taxon>
        <taxon>Streptophyta</taxon>
        <taxon>Embryophyta</taxon>
        <taxon>Tracheophyta</taxon>
        <taxon>Spermatophyta</taxon>
        <taxon>Magnoliopsida</taxon>
        <taxon>eudicotyledons</taxon>
        <taxon>Gunneridae</taxon>
        <taxon>Pentapetalae</taxon>
        <taxon>asterids</taxon>
        <taxon>lamiids</taxon>
        <taxon>Solanales</taxon>
        <taxon>Solanaceae</taxon>
        <taxon>Solanoideae</taxon>
        <taxon>Solaneae</taxon>
        <taxon>Solanum</taxon>
    </lineage>
</organism>
<feature type="domain" description="Chromo" evidence="1">
    <location>
        <begin position="100"/>
        <end position="136"/>
    </location>
</feature>
<evidence type="ECO:0000259" key="1">
    <source>
        <dbReference type="PROSITE" id="PS50013"/>
    </source>
</evidence>
<comment type="caution">
    <text evidence="2">The sequence shown here is derived from an EMBL/GenBank/DDBJ whole genome shotgun (WGS) entry which is preliminary data.</text>
</comment>
<dbReference type="SUPFAM" id="SSF53335">
    <property type="entry name" value="S-adenosyl-L-methionine-dependent methyltransferases"/>
    <property type="match status" value="1"/>
</dbReference>
<reference evidence="2 3" key="1">
    <citation type="submission" date="2024-02" db="EMBL/GenBank/DDBJ databases">
        <title>de novo genome assembly of Solanum bulbocastanum strain 11H21.</title>
        <authorList>
            <person name="Hosaka A.J."/>
        </authorList>
    </citation>
    <scope>NUCLEOTIDE SEQUENCE [LARGE SCALE GENOMIC DNA]</scope>
    <source>
        <tissue evidence="2">Young leaves</tissue>
    </source>
</reference>
<dbReference type="InterPro" id="IPR050390">
    <property type="entry name" value="C5-Methyltransferase"/>
</dbReference>
<accession>A0AAN8YDV8</accession>
<evidence type="ECO:0000313" key="3">
    <source>
        <dbReference type="Proteomes" id="UP001371456"/>
    </source>
</evidence>
<dbReference type="GO" id="GO:0044027">
    <property type="term" value="P:negative regulation of gene expression via chromosomal CpG island methylation"/>
    <property type="evidence" value="ECO:0007669"/>
    <property type="project" value="TreeGrafter"/>
</dbReference>
<dbReference type="InterPro" id="IPR029063">
    <property type="entry name" value="SAM-dependent_MTases_sf"/>
</dbReference>
<dbReference type="InterPro" id="IPR000953">
    <property type="entry name" value="Chromo/chromo_shadow_dom"/>
</dbReference>
<dbReference type="Gene3D" id="3.40.50.150">
    <property type="entry name" value="Vaccinia Virus protein VP39"/>
    <property type="match status" value="1"/>
</dbReference>
<dbReference type="EMBL" id="JBANQN010000005">
    <property type="protein sequence ID" value="KAK6789504.1"/>
    <property type="molecule type" value="Genomic_DNA"/>
</dbReference>
<dbReference type="PROSITE" id="PS50013">
    <property type="entry name" value="CHROMO_2"/>
    <property type="match status" value="1"/>
</dbReference>
<protein>
    <recommendedName>
        <fullName evidence="1">Chromo domain-containing protein</fullName>
    </recommendedName>
</protein>
<dbReference type="AlphaFoldDB" id="A0AAN8YDV8"/>
<proteinExistence type="predicted"/>
<dbReference type="GO" id="GO:0003886">
    <property type="term" value="F:DNA (cytosine-5-)-methyltransferase activity"/>
    <property type="evidence" value="ECO:0007669"/>
    <property type="project" value="TreeGrafter"/>
</dbReference>
<sequence>MEVNEQKQEKKLLDLYSYCGGMYIGMCIGADVCCVKLVTKWTVDLNRYACDSLKVNHPKSDVRNESAEDFLLVGDEDVEDDDDSAVDDGGSYDNDEGEYFEVEEILEVSYGDPKEIKKVDLYLKVHWKGYDLDEDT</sequence>
<evidence type="ECO:0000313" key="2">
    <source>
        <dbReference type="EMBL" id="KAK6789504.1"/>
    </source>
</evidence>
<dbReference type="GO" id="GO:0003677">
    <property type="term" value="F:DNA binding"/>
    <property type="evidence" value="ECO:0007669"/>
    <property type="project" value="TreeGrafter"/>
</dbReference>
<dbReference type="Proteomes" id="UP001371456">
    <property type="component" value="Unassembled WGS sequence"/>
</dbReference>
<keyword evidence="3" id="KW-1185">Reference proteome</keyword>
<dbReference type="PANTHER" id="PTHR10629:SF50">
    <property type="entry name" value="DNA (CYTOSINE-5)-METHYLTRANSFERASE CMT3"/>
    <property type="match status" value="1"/>
</dbReference>
<gene>
    <name evidence="2" type="ORF">RDI58_013304</name>
</gene>
<name>A0AAN8YDV8_SOLBU</name>
<dbReference type="GO" id="GO:0005634">
    <property type="term" value="C:nucleus"/>
    <property type="evidence" value="ECO:0007669"/>
    <property type="project" value="TreeGrafter"/>
</dbReference>
<dbReference type="InterPro" id="IPR016197">
    <property type="entry name" value="Chromo-like_dom_sf"/>
</dbReference>
<dbReference type="SUPFAM" id="SSF54160">
    <property type="entry name" value="Chromo domain-like"/>
    <property type="match status" value="1"/>
</dbReference>
<dbReference type="PANTHER" id="PTHR10629">
    <property type="entry name" value="CYTOSINE-SPECIFIC METHYLTRANSFERASE"/>
    <property type="match status" value="1"/>
</dbReference>